<sequence>MDSRYAVFRVNKKDGSSMEGYLVKRDDRGTTLGFMGGSNQFIQTSEIAPQGFMRGRSFMPKDLIDNYSGEQVSDLLFYIKKLN</sequence>
<organism evidence="1 2">
    <name type="scientific">Arenibacter aquaticus</name>
    <dbReference type="NCBI Taxonomy" id="2489054"/>
    <lineage>
        <taxon>Bacteria</taxon>
        <taxon>Pseudomonadati</taxon>
        <taxon>Bacteroidota</taxon>
        <taxon>Flavobacteriia</taxon>
        <taxon>Flavobacteriales</taxon>
        <taxon>Flavobacteriaceae</taxon>
        <taxon>Arenibacter</taxon>
    </lineage>
</organism>
<dbReference type="AlphaFoldDB" id="A0A430JZI2"/>
<protein>
    <submittedName>
        <fullName evidence="1">Uncharacterized protein</fullName>
    </submittedName>
</protein>
<proteinExistence type="predicted"/>
<dbReference type="EMBL" id="RQPJ01000021">
    <property type="protein sequence ID" value="RTE52270.1"/>
    <property type="molecule type" value="Genomic_DNA"/>
</dbReference>
<accession>A0A430JZI2</accession>
<evidence type="ECO:0000313" key="1">
    <source>
        <dbReference type="EMBL" id="RTE52270.1"/>
    </source>
</evidence>
<evidence type="ECO:0000313" key="2">
    <source>
        <dbReference type="Proteomes" id="UP000267585"/>
    </source>
</evidence>
<dbReference type="RefSeq" id="WP_126163956.1">
    <property type="nucleotide sequence ID" value="NZ_RQPJ01000021.1"/>
</dbReference>
<dbReference type="Proteomes" id="UP000267585">
    <property type="component" value="Unassembled WGS sequence"/>
</dbReference>
<keyword evidence="2" id="KW-1185">Reference proteome</keyword>
<gene>
    <name evidence="1" type="ORF">EHW67_18990</name>
</gene>
<name>A0A430JZI2_9FLAO</name>
<comment type="caution">
    <text evidence="1">The sequence shown here is derived from an EMBL/GenBank/DDBJ whole genome shotgun (WGS) entry which is preliminary data.</text>
</comment>
<dbReference type="OrthoDB" id="247847at2"/>
<reference evidence="1 2" key="1">
    <citation type="submission" date="2018-11" db="EMBL/GenBank/DDBJ databases">
        <title>Arenibacter aquaticus sp.nov., a marine bacterium isolated from surface seawater in the South China Sea.</title>
        <authorList>
            <person name="Guo J."/>
            <person name="Sun J."/>
        </authorList>
    </citation>
    <scope>NUCLEOTIDE SEQUENCE [LARGE SCALE GENOMIC DNA]</scope>
    <source>
        <strain evidence="1 2">GUO666</strain>
    </source>
</reference>